<feature type="domain" description="Acyl-CoA dehydrogenase/oxidase C-terminal" evidence="6">
    <location>
        <begin position="260"/>
        <end position="390"/>
    </location>
</feature>
<dbReference type="SUPFAM" id="SSF56645">
    <property type="entry name" value="Acyl-CoA dehydrogenase NM domain-like"/>
    <property type="match status" value="1"/>
</dbReference>
<evidence type="ECO:0000256" key="4">
    <source>
        <dbReference type="ARBA" id="ARBA00022827"/>
    </source>
</evidence>
<dbReference type="Proteomes" id="UP001500449">
    <property type="component" value="Unassembled WGS sequence"/>
</dbReference>
<evidence type="ECO:0000313" key="10">
    <source>
        <dbReference type="Proteomes" id="UP001500449"/>
    </source>
</evidence>
<dbReference type="InterPro" id="IPR006091">
    <property type="entry name" value="Acyl-CoA_Oxase/DH_mid-dom"/>
</dbReference>
<comment type="caution">
    <text evidence="9">The sequence shown here is derived from an EMBL/GenBank/DDBJ whole genome shotgun (WGS) entry which is preliminary data.</text>
</comment>
<name>A0ABN2MZL5_9PSEU</name>
<feature type="domain" description="Acyl-CoA oxidase/dehydrogenase middle" evidence="7">
    <location>
        <begin position="127"/>
        <end position="229"/>
    </location>
</feature>
<evidence type="ECO:0000256" key="3">
    <source>
        <dbReference type="ARBA" id="ARBA00022630"/>
    </source>
</evidence>
<dbReference type="Gene3D" id="1.10.540.10">
    <property type="entry name" value="Acyl-CoA dehydrogenase/oxidase, N-terminal domain"/>
    <property type="match status" value="1"/>
</dbReference>
<reference evidence="9 10" key="1">
    <citation type="journal article" date="2019" name="Int. J. Syst. Evol. Microbiol.">
        <title>The Global Catalogue of Microorganisms (GCM) 10K type strain sequencing project: providing services to taxonomists for standard genome sequencing and annotation.</title>
        <authorList>
            <consortium name="The Broad Institute Genomics Platform"/>
            <consortium name="The Broad Institute Genome Sequencing Center for Infectious Disease"/>
            <person name="Wu L."/>
            <person name="Ma J."/>
        </authorList>
    </citation>
    <scope>NUCLEOTIDE SEQUENCE [LARGE SCALE GENOMIC DNA]</scope>
    <source>
        <strain evidence="9 10">JCM 16009</strain>
    </source>
</reference>
<organism evidence="9 10">
    <name type="scientific">Pseudonocardia ailaonensis</name>
    <dbReference type="NCBI Taxonomy" id="367279"/>
    <lineage>
        <taxon>Bacteria</taxon>
        <taxon>Bacillati</taxon>
        <taxon>Actinomycetota</taxon>
        <taxon>Actinomycetes</taxon>
        <taxon>Pseudonocardiales</taxon>
        <taxon>Pseudonocardiaceae</taxon>
        <taxon>Pseudonocardia</taxon>
    </lineage>
</organism>
<dbReference type="InterPro" id="IPR013786">
    <property type="entry name" value="AcylCoA_DH/ox_N"/>
</dbReference>
<comment type="similarity">
    <text evidence="2 5">Belongs to the acyl-CoA dehydrogenase family.</text>
</comment>
<dbReference type="InterPro" id="IPR009075">
    <property type="entry name" value="AcylCo_DH/oxidase_C"/>
</dbReference>
<evidence type="ECO:0000259" key="7">
    <source>
        <dbReference type="Pfam" id="PF02770"/>
    </source>
</evidence>
<dbReference type="PANTHER" id="PTHR43884">
    <property type="entry name" value="ACYL-COA DEHYDROGENASE"/>
    <property type="match status" value="1"/>
</dbReference>
<keyword evidence="4 5" id="KW-0274">FAD</keyword>
<dbReference type="InterPro" id="IPR009100">
    <property type="entry name" value="AcylCoA_DH/oxidase_NM_dom_sf"/>
</dbReference>
<evidence type="ECO:0000259" key="8">
    <source>
        <dbReference type="Pfam" id="PF02771"/>
    </source>
</evidence>
<evidence type="ECO:0000256" key="5">
    <source>
        <dbReference type="RuleBase" id="RU362125"/>
    </source>
</evidence>
<dbReference type="Pfam" id="PF02770">
    <property type="entry name" value="Acyl-CoA_dh_M"/>
    <property type="match status" value="1"/>
</dbReference>
<accession>A0ABN2MZL5</accession>
<dbReference type="RefSeq" id="WP_344416048.1">
    <property type="nucleotide sequence ID" value="NZ_BAAAQK010000005.1"/>
</dbReference>
<keyword evidence="10" id="KW-1185">Reference proteome</keyword>
<gene>
    <name evidence="9" type="ORF">GCM10009836_26750</name>
</gene>
<dbReference type="Pfam" id="PF02771">
    <property type="entry name" value="Acyl-CoA_dh_N"/>
    <property type="match status" value="1"/>
</dbReference>
<evidence type="ECO:0000259" key="6">
    <source>
        <dbReference type="Pfam" id="PF00441"/>
    </source>
</evidence>
<dbReference type="InterPro" id="IPR036250">
    <property type="entry name" value="AcylCo_DH-like_C"/>
</dbReference>
<dbReference type="PIRSF" id="PIRSF016578">
    <property type="entry name" value="HsaA"/>
    <property type="match status" value="1"/>
</dbReference>
<dbReference type="Pfam" id="PF00441">
    <property type="entry name" value="Acyl-CoA_dh_1"/>
    <property type="match status" value="1"/>
</dbReference>
<dbReference type="InterPro" id="IPR037069">
    <property type="entry name" value="AcylCoA_DH/ox_N_sf"/>
</dbReference>
<dbReference type="EMBL" id="BAAAQK010000005">
    <property type="protein sequence ID" value="GAA1845835.1"/>
    <property type="molecule type" value="Genomic_DNA"/>
</dbReference>
<sequence length="405" mass="44067">MDYRLTDAQREWRARARAFATEVVAPRAAALDAQVDPAAAFSWEIVEAADERGLRLAPLPPEHGGAGTDFLTNAVMLEEIAAADMGIAVVLAQTWKFAQLLMELGTPDQRDRWLPRLAKNPRGLMAASFTEPEAGSDNVLTYAGVDGGMQTSATKVDGGWVLRGKKHYISNSNRADVLLPFARTDPNAPVKDGCSAFIVAGDHPGVRFGVVHDKMGERLANNSEIFYEDTFVPEEDLLGAENSILSDVARLLRGSNAYAGICTIGVARTALTRAIKRAKVRVQGGRPIIEHSVVAAELGDLWAKLEAARTYVYRAAWASDHADPFDPKMAAAPKLVASEVAFEVTRHSLEIFGGSGVMREVGMEKLLRDATIFLHSDGTNTIMRKKIAADLAARTDEQLDLLWDW</sequence>
<comment type="cofactor">
    <cofactor evidence="1 5">
        <name>FAD</name>
        <dbReference type="ChEBI" id="CHEBI:57692"/>
    </cofactor>
</comment>
<dbReference type="InterPro" id="IPR046373">
    <property type="entry name" value="Acyl-CoA_Oxase/DH_mid-dom_sf"/>
</dbReference>
<feature type="domain" description="Acyl-CoA dehydrogenase/oxidase N-terminal" evidence="8">
    <location>
        <begin position="6"/>
        <end position="119"/>
    </location>
</feature>
<dbReference type="SUPFAM" id="SSF47203">
    <property type="entry name" value="Acyl-CoA dehydrogenase C-terminal domain-like"/>
    <property type="match status" value="1"/>
</dbReference>
<dbReference type="Gene3D" id="1.20.140.10">
    <property type="entry name" value="Butyryl-CoA Dehydrogenase, subunit A, domain 3"/>
    <property type="match status" value="1"/>
</dbReference>
<proteinExistence type="inferred from homology"/>
<dbReference type="PANTHER" id="PTHR43884:SF12">
    <property type="entry name" value="ISOVALERYL-COA DEHYDROGENASE, MITOCHONDRIAL-RELATED"/>
    <property type="match status" value="1"/>
</dbReference>
<dbReference type="Gene3D" id="2.40.110.10">
    <property type="entry name" value="Butyryl-CoA Dehydrogenase, subunit A, domain 2"/>
    <property type="match status" value="1"/>
</dbReference>
<dbReference type="InterPro" id="IPR006089">
    <property type="entry name" value="Acyl-CoA_DH_CS"/>
</dbReference>
<evidence type="ECO:0000256" key="1">
    <source>
        <dbReference type="ARBA" id="ARBA00001974"/>
    </source>
</evidence>
<keyword evidence="5" id="KW-0560">Oxidoreductase</keyword>
<keyword evidence="3 5" id="KW-0285">Flavoprotein</keyword>
<evidence type="ECO:0000313" key="9">
    <source>
        <dbReference type="EMBL" id="GAA1845835.1"/>
    </source>
</evidence>
<evidence type="ECO:0000256" key="2">
    <source>
        <dbReference type="ARBA" id="ARBA00009347"/>
    </source>
</evidence>
<dbReference type="PROSITE" id="PS00073">
    <property type="entry name" value="ACYL_COA_DH_2"/>
    <property type="match status" value="1"/>
</dbReference>
<protein>
    <submittedName>
        <fullName evidence="9">Acyl-CoA dehydrogenase family protein</fullName>
    </submittedName>
</protein>